<name>A0A813EDP4_POLGL</name>
<comment type="caution">
    <text evidence="1">The sequence shown here is derived from an EMBL/GenBank/DDBJ whole genome shotgun (WGS) entry which is preliminary data.</text>
</comment>
<dbReference type="AlphaFoldDB" id="A0A813EDP4"/>
<evidence type="ECO:0000313" key="2">
    <source>
        <dbReference type="Proteomes" id="UP000654075"/>
    </source>
</evidence>
<accession>A0A813EDP4</accession>
<proteinExistence type="predicted"/>
<gene>
    <name evidence="1" type="ORF">PGLA1383_LOCUS17053</name>
</gene>
<organism evidence="1 2">
    <name type="scientific">Polarella glacialis</name>
    <name type="common">Dinoflagellate</name>
    <dbReference type="NCBI Taxonomy" id="89957"/>
    <lineage>
        <taxon>Eukaryota</taxon>
        <taxon>Sar</taxon>
        <taxon>Alveolata</taxon>
        <taxon>Dinophyceae</taxon>
        <taxon>Suessiales</taxon>
        <taxon>Suessiaceae</taxon>
        <taxon>Polarella</taxon>
    </lineage>
</organism>
<reference evidence="1" key="1">
    <citation type="submission" date="2021-02" db="EMBL/GenBank/DDBJ databases">
        <authorList>
            <person name="Dougan E. K."/>
            <person name="Rhodes N."/>
            <person name="Thang M."/>
            <person name="Chan C."/>
        </authorList>
    </citation>
    <scope>NUCLEOTIDE SEQUENCE</scope>
</reference>
<sequence>MAVEGTMVEVDGGEAVVTIMAVKRTMAEATTMVEVEATTMVEAEAEAATMMEAVVAEMAASNAEFKNLCSRSCPFLLKLLLNHSWQRMHAQLPTKPPCF</sequence>
<protein>
    <submittedName>
        <fullName evidence="1">Uncharacterized protein</fullName>
    </submittedName>
</protein>
<keyword evidence="2" id="KW-1185">Reference proteome</keyword>
<dbReference type="Proteomes" id="UP000654075">
    <property type="component" value="Unassembled WGS sequence"/>
</dbReference>
<evidence type="ECO:0000313" key="1">
    <source>
        <dbReference type="EMBL" id="CAE8598651.1"/>
    </source>
</evidence>
<dbReference type="EMBL" id="CAJNNV010010466">
    <property type="protein sequence ID" value="CAE8598651.1"/>
    <property type="molecule type" value="Genomic_DNA"/>
</dbReference>